<reference evidence="1" key="1">
    <citation type="submission" date="2019-07" db="EMBL/GenBank/DDBJ databases">
        <title>Toxilogical consequences of a new and cryptic species of cyanobacteria (Komarekiella delphini-convector) recovered from the epidermis of a bottlenose dolphin and 1500 ft. in the air.</title>
        <authorList>
            <person name="Brown A.O."/>
            <person name="Dvorak P."/>
            <person name="Villanueva C.D."/>
            <person name="Foss A.J."/>
            <person name="Garvey A.D."/>
            <person name="Gibson Q.A."/>
            <person name="Johansen J.R."/>
            <person name="Casamatta D.A."/>
        </authorList>
    </citation>
    <scope>NUCLEOTIDE SEQUENCE</scope>
    <source>
        <strain evidence="1">SJRDD-AB1</strain>
    </source>
</reference>
<gene>
    <name evidence="1" type="ORF">FNW02_06555</name>
</gene>
<evidence type="ECO:0000313" key="2">
    <source>
        <dbReference type="Proteomes" id="UP001165986"/>
    </source>
</evidence>
<dbReference type="EMBL" id="VJXY01000005">
    <property type="protein sequence ID" value="MBD6615507.1"/>
    <property type="molecule type" value="Genomic_DNA"/>
</dbReference>
<dbReference type="Proteomes" id="UP001165986">
    <property type="component" value="Unassembled WGS sequence"/>
</dbReference>
<comment type="caution">
    <text evidence="1">The sequence shown here is derived from an EMBL/GenBank/DDBJ whole genome shotgun (WGS) entry which is preliminary data.</text>
</comment>
<keyword evidence="2" id="KW-1185">Reference proteome</keyword>
<protein>
    <submittedName>
        <fullName evidence="1">Uncharacterized protein</fullName>
    </submittedName>
</protein>
<dbReference type="AlphaFoldDB" id="A0AA40VPN6"/>
<sequence>MKFNSKEQNLPQTQKTKITLNDLGMEWEKLSDEVAATINGGRVNIILAPTTSTFTLNEYYKLAGFWGG</sequence>
<dbReference type="RefSeq" id="WP_191756758.1">
    <property type="nucleotide sequence ID" value="NZ_VJXY01000005.1"/>
</dbReference>
<evidence type="ECO:0000313" key="1">
    <source>
        <dbReference type="EMBL" id="MBD6615507.1"/>
    </source>
</evidence>
<organism evidence="1 2">
    <name type="scientific">Komarekiella delphini-convector SJRDD-AB1</name>
    <dbReference type="NCBI Taxonomy" id="2593771"/>
    <lineage>
        <taxon>Bacteria</taxon>
        <taxon>Bacillati</taxon>
        <taxon>Cyanobacteriota</taxon>
        <taxon>Cyanophyceae</taxon>
        <taxon>Nostocales</taxon>
        <taxon>Nostocaceae</taxon>
        <taxon>Komarekiella</taxon>
        <taxon>Komarekiella delphini-convector</taxon>
    </lineage>
</organism>
<proteinExistence type="predicted"/>
<name>A0AA40VPN6_9NOST</name>
<accession>A0AA40VPN6</accession>